<reference evidence="6 7" key="1">
    <citation type="journal article" date="2013" name="Front. Plant Sci.">
        <title>The Reference Genome of the Halophytic Plant Eutrema salsugineum.</title>
        <authorList>
            <person name="Yang R."/>
            <person name="Jarvis D.E."/>
            <person name="Chen H."/>
            <person name="Beilstein M.A."/>
            <person name="Grimwood J."/>
            <person name="Jenkins J."/>
            <person name="Shu S."/>
            <person name="Prochnik S."/>
            <person name="Xin M."/>
            <person name="Ma C."/>
            <person name="Schmutz J."/>
            <person name="Wing R.A."/>
            <person name="Mitchell-Olds T."/>
            <person name="Schumaker K.S."/>
            <person name="Wang X."/>
        </authorList>
    </citation>
    <scope>NUCLEOTIDE SEQUENCE [LARGE SCALE GENOMIC DNA]</scope>
</reference>
<evidence type="ECO:0000256" key="3">
    <source>
        <dbReference type="ARBA" id="ARBA00022801"/>
    </source>
</evidence>
<sequence>MISIIVFSKKYASSTWCLNELVEIYQCYKELGQMVIPVFYDVDPSDVRKQTGDFGNTFKKTCKRTTEDVKQQLMWMQALKDVASIAGQSSRNWNNDANMIEQISNDVSNKLFTQSEDFGDFVGMDAHIEAMNPMLCLENEEVRMVGIVGPSGIGKSTIARALFSRLSSRFDNRTFVSYKRTIQDDYGMKLAWEKQFLSDILGQKDIKIDSLGVVQRRLKNKKVLIVVDDVDDLKLLETVAGKKGWFGCGSRIIVVTQDMHILRSHEIELIHEVDFPSKDLALAMLCRSAFGKKFPPDGFMELAVEVTELAGNLPLGLNVLGSSLRSRDKVEWVKMLPRLQDGLDGKIEKTLRISYDALDSKDQDLFIHIACLLSGKSIISIENLLKGSANICIGLRILAEKSLIRITSPYETVEMHNLLRALGREIVRAESVYNPGKRRFLVNAKDISDVFKDNTGSDSVLGIICNTSEFSEPLSMDKKSFKRMNNLEFLKFHKGRRLVRKTGEARLYLPEGLVYLPRKLKLLHCNEYPGKYIPSNLIGDYLVELKMENSKLEKMWEGTQPFRSLKKIGMCYSKDLKEIPDLSNAKNLNVLNLNCCTSLVTLPSSIRNLHKLKHLGMNKCTNLKVLPADVSLESLEFLGLRGNSRLRCFPGISRNISYCLWIENLSGLSTLDWDNCPLRCMPSNFLPKHLSHLSMTYNKLEKLWTGVQ</sequence>
<dbReference type="InterPro" id="IPR027417">
    <property type="entry name" value="P-loop_NTPase"/>
</dbReference>
<dbReference type="GO" id="GO:0006952">
    <property type="term" value="P:defense response"/>
    <property type="evidence" value="ECO:0007669"/>
    <property type="project" value="InterPro"/>
</dbReference>
<dbReference type="Gene3D" id="3.40.50.10140">
    <property type="entry name" value="Toll/interleukin-1 receptor homology (TIR) domain"/>
    <property type="match status" value="1"/>
</dbReference>
<dbReference type="PRINTS" id="PR00364">
    <property type="entry name" value="DISEASERSIST"/>
</dbReference>
<dbReference type="SUPFAM" id="SSF52058">
    <property type="entry name" value="L domain-like"/>
    <property type="match status" value="1"/>
</dbReference>
<dbReference type="Pfam" id="PF23282">
    <property type="entry name" value="WHD_ROQ1"/>
    <property type="match status" value="1"/>
</dbReference>
<evidence type="ECO:0000256" key="1">
    <source>
        <dbReference type="ARBA" id="ARBA00022614"/>
    </source>
</evidence>
<feature type="domain" description="TIR" evidence="5">
    <location>
        <begin position="1"/>
        <end position="111"/>
    </location>
</feature>
<keyword evidence="3" id="KW-0378">Hydrolase</keyword>
<keyword evidence="1" id="KW-0433">Leucine-rich repeat</keyword>
<keyword evidence="2" id="KW-0677">Repeat</keyword>
<feature type="non-terminal residue" evidence="6">
    <location>
        <position position="708"/>
    </location>
</feature>
<dbReference type="SMART" id="SM00382">
    <property type="entry name" value="AAA"/>
    <property type="match status" value="1"/>
</dbReference>
<dbReference type="PROSITE" id="PS50104">
    <property type="entry name" value="TIR"/>
    <property type="match status" value="1"/>
</dbReference>
<dbReference type="InterPro" id="IPR011713">
    <property type="entry name" value="Leu-rich_rpt_3"/>
</dbReference>
<dbReference type="InterPro" id="IPR003593">
    <property type="entry name" value="AAA+_ATPase"/>
</dbReference>
<dbReference type="Pfam" id="PF00931">
    <property type="entry name" value="NB-ARC"/>
    <property type="match status" value="1"/>
</dbReference>
<evidence type="ECO:0000313" key="7">
    <source>
        <dbReference type="Proteomes" id="UP000030689"/>
    </source>
</evidence>
<dbReference type="FunFam" id="3.40.50.300:FF:001002">
    <property type="entry name" value="Disease resistance protein (TIR-NBS-LRR class)"/>
    <property type="match status" value="1"/>
</dbReference>
<dbReference type="InterPro" id="IPR058192">
    <property type="entry name" value="WHD_ROQ1-like"/>
</dbReference>
<gene>
    <name evidence="6" type="ORF">EUTSA_v10019465mg</name>
</gene>
<dbReference type="Pfam" id="PF01582">
    <property type="entry name" value="TIR"/>
    <property type="match status" value="1"/>
</dbReference>
<dbReference type="InterPro" id="IPR000157">
    <property type="entry name" value="TIR_dom"/>
</dbReference>
<dbReference type="InterPro" id="IPR032675">
    <property type="entry name" value="LRR_dom_sf"/>
</dbReference>
<dbReference type="SMART" id="SM00255">
    <property type="entry name" value="TIR"/>
    <property type="match status" value="1"/>
</dbReference>
<dbReference type="AlphaFoldDB" id="V4KCH1"/>
<dbReference type="PANTHER" id="PTHR11017:SF274">
    <property type="entry name" value="ADP-RIBOSYL CYCLASE_CYCLIC ADP-RIBOSE HYDROLASE-RELATED"/>
    <property type="match status" value="1"/>
</dbReference>
<dbReference type="FunFam" id="3.80.10.10:FF:000386">
    <property type="entry name" value="Disease resistance protein RPS4"/>
    <property type="match status" value="1"/>
</dbReference>
<evidence type="ECO:0000256" key="2">
    <source>
        <dbReference type="ARBA" id="ARBA00022737"/>
    </source>
</evidence>
<dbReference type="KEGG" id="eus:EUTSA_v10019465mg"/>
<name>V4KCH1_EUTSA</name>
<dbReference type="Gene3D" id="3.40.50.300">
    <property type="entry name" value="P-loop containing nucleotide triphosphate hydrolases"/>
    <property type="match status" value="1"/>
</dbReference>
<dbReference type="Gene3D" id="1.10.8.430">
    <property type="entry name" value="Helical domain of apoptotic protease-activating factors"/>
    <property type="match status" value="1"/>
</dbReference>
<keyword evidence="7" id="KW-1185">Reference proteome</keyword>
<dbReference type="GO" id="GO:0007165">
    <property type="term" value="P:signal transduction"/>
    <property type="evidence" value="ECO:0007669"/>
    <property type="project" value="InterPro"/>
</dbReference>
<dbReference type="FunFam" id="1.10.8.430:FF:000002">
    <property type="entry name" value="Disease resistance protein (TIR-NBS-LRR class)"/>
    <property type="match status" value="1"/>
</dbReference>
<evidence type="ECO:0000313" key="6">
    <source>
        <dbReference type="EMBL" id="ESQ28819.1"/>
    </source>
</evidence>
<dbReference type="GO" id="GO:0043531">
    <property type="term" value="F:ADP binding"/>
    <property type="evidence" value="ECO:0007669"/>
    <property type="project" value="InterPro"/>
</dbReference>
<evidence type="ECO:0000256" key="4">
    <source>
        <dbReference type="ARBA" id="ARBA00023027"/>
    </source>
</evidence>
<keyword evidence="4" id="KW-0520">NAD</keyword>
<dbReference type="InterPro" id="IPR042197">
    <property type="entry name" value="Apaf_helical"/>
</dbReference>
<dbReference type="InterPro" id="IPR035897">
    <property type="entry name" value="Toll_tir_struct_dom_sf"/>
</dbReference>
<dbReference type="Proteomes" id="UP000030689">
    <property type="component" value="Unassembled WGS sequence"/>
</dbReference>
<dbReference type="InterPro" id="IPR002182">
    <property type="entry name" value="NB-ARC"/>
</dbReference>
<protein>
    <recommendedName>
        <fullName evidence="5">TIR domain-containing protein</fullName>
    </recommendedName>
</protein>
<organism evidence="6 7">
    <name type="scientific">Eutrema salsugineum</name>
    <name type="common">Saltwater cress</name>
    <name type="synonym">Sisymbrium salsugineum</name>
    <dbReference type="NCBI Taxonomy" id="72664"/>
    <lineage>
        <taxon>Eukaryota</taxon>
        <taxon>Viridiplantae</taxon>
        <taxon>Streptophyta</taxon>
        <taxon>Embryophyta</taxon>
        <taxon>Tracheophyta</taxon>
        <taxon>Spermatophyta</taxon>
        <taxon>Magnoliopsida</taxon>
        <taxon>eudicotyledons</taxon>
        <taxon>Gunneridae</taxon>
        <taxon>Pentapetalae</taxon>
        <taxon>rosids</taxon>
        <taxon>malvids</taxon>
        <taxon>Brassicales</taxon>
        <taxon>Brassicaceae</taxon>
        <taxon>Eutremeae</taxon>
        <taxon>Eutrema</taxon>
    </lineage>
</organism>
<dbReference type="STRING" id="72664.V4KCH1"/>
<dbReference type="SUPFAM" id="SSF52200">
    <property type="entry name" value="Toll/Interleukin receptor TIR domain"/>
    <property type="match status" value="1"/>
</dbReference>
<proteinExistence type="predicted"/>
<dbReference type="Gramene" id="ESQ28819">
    <property type="protein sequence ID" value="ESQ28819"/>
    <property type="gene ID" value="EUTSA_v10019465mg"/>
</dbReference>
<dbReference type="GO" id="GO:0016787">
    <property type="term" value="F:hydrolase activity"/>
    <property type="evidence" value="ECO:0007669"/>
    <property type="project" value="UniProtKB-KW"/>
</dbReference>
<dbReference type="SUPFAM" id="SSF52540">
    <property type="entry name" value="P-loop containing nucleoside triphosphate hydrolases"/>
    <property type="match status" value="1"/>
</dbReference>
<dbReference type="Pfam" id="PF07725">
    <property type="entry name" value="LRR_3"/>
    <property type="match status" value="2"/>
</dbReference>
<accession>V4KCH1</accession>
<evidence type="ECO:0000259" key="5">
    <source>
        <dbReference type="PROSITE" id="PS50104"/>
    </source>
</evidence>
<dbReference type="Gene3D" id="3.80.10.10">
    <property type="entry name" value="Ribonuclease Inhibitor"/>
    <property type="match status" value="1"/>
</dbReference>
<dbReference type="InterPro" id="IPR044974">
    <property type="entry name" value="Disease_R_plants"/>
</dbReference>
<dbReference type="PANTHER" id="PTHR11017">
    <property type="entry name" value="LEUCINE-RICH REPEAT-CONTAINING PROTEIN"/>
    <property type="match status" value="1"/>
</dbReference>
<dbReference type="EMBL" id="KI517953">
    <property type="protein sequence ID" value="ESQ28819.1"/>
    <property type="molecule type" value="Genomic_DNA"/>
</dbReference>
<dbReference type="OMA" id="WIENICQ"/>